<dbReference type="EMBL" id="LR796189">
    <property type="protein sequence ID" value="CAB4124797.1"/>
    <property type="molecule type" value="Genomic_DNA"/>
</dbReference>
<reference evidence="1" key="1">
    <citation type="submission" date="2020-04" db="EMBL/GenBank/DDBJ databases">
        <authorList>
            <person name="Chiriac C."/>
            <person name="Salcher M."/>
            <person name="Ghai R."/>
            <person name="Kavagutti S V."/>
        </authorList>
    </citation>
    <scope>NUCLEOTIDE SEQUENCE</scope>
</reference>
<protein>
    <submittedName>
        <fullName evidence="1">Uncharacterized protein</fullName>
    </submittedName>
</protein>
<organism evidence="1">
    <name type="scientific">uncultured Caudovirales phage</name>
    <dbReference type="NCBI Taxonomy" id="2100421"/>
    <lineage>
        <taxon>Viruses</taxon>
        <taxon>Duplodnaviria</taxon>
        <taxon>Heunggongvirae</taxon>
        <taxon>Uroviricota</taxon>
        <taxon>Caudoviricetes</taxon>
        <taxon>Peduoviridae</taxon>
        <taxon>Maltschvirus</taxon>
        <taxon>Maltschvirus maltsch</taxon>
    </lineage>
</organism>
<gene>
    <name evidence="1" type="ORF">UFOVP53_31</name>
</gene>
<accession>A0A6J5KV08</accession>
<sequence length="336" mass="37357">MATISINMDSLNPKSFKKTVRHKVKDGLNTFRFLPPFGEESNGYPYRKWNIIWGLIDPNSGRARPFASSSTYEGQCPVFDYLELLKGKLEGEKIAMLAKGSSEDDFNAKFKAINDFISGIRPKTVFAYNASDKSGTVGVLELKTTAHKDVLKVMNQYIKDYNQDPTSLGGEIQDSGLWMNVTREGEGFKTTYGAAKNQIMVKNAQGIPQYQDDRTPLAENISASYESLAYDLNTIYQKLTYDELKEILVANIIHSAETMPELLVEGFGLDVSGSNNQRESLNPKMEANENTRPKTVTQSVPTTPIVQGTGAKIKIDTNVDDTDEDLLKMADSLFNS</sequence>
<evidence type="ECO:0000313" key="1">
    <source>
        <dbReference type="EMBL" id="CAB4124797.1"/>
    </source>
</evidence>
<proteinExistence type="predicted"/>
<name>A0A6J5KV08_9CAUD</name>